<keyword evidence="2" id="KW-1185">Reference proteome</keyword>
<accession>A0A8X6LPF2</accession>
<dbReference type="EMBL" id="BMAO01037502">
    <property type="protein sequence ID" value="GFR18146.1"/>
    <property type="molecule type" value="Genomic_DNA"/>
</dbReference>
<comment type="caution">
    <text evidence="1">The sequence shown here is derived from an EMBL/GenBank/DDBJ whole genome shotgun (WGS) entry which is preliminary data.</text>
</comment>
<proteinExistence type="predicted"/>
<protein>
    <submittedName>
        <fullName evidence="1">Uncharacterized protein</fullName>
    </submittedName>
</protein>
<dbReference type="Proteomes" id="UP000887116">
    <property type="component" value="Unassembled WGS sequence"/>
</dbReference>
<evidence type="ECO:0000313" key="1">
    <source>
        <dbReference type="EMBL" id="GFR18146.1"/>
    </source>
</evidence>
<sequence length="84" mass="9679">MESTIDHSLPLYKISVRLFLHSIWTIRSLHDTSCSLKKPTYKPSQLFAMDTNIPKTRRELLATMMMTPTTKSPSWMPVISSPKQ</sequence>
<gene>
    <name evidence="1" type="ORF">TNCT_657171</name>
</gene>
<organism evidence="1 2">
    <name type="scientific">Trichonephila clavata</name>
    <name type="common">Joro spider</name>
    <name type="synonym">Nephila clavata</name>
    <dbReference type="NCBI Taxonomy" id="2740835"/>
    <lineage>
        <taxon>Eukaryota</taxon>
        <taxon>Metazoa</taxon>
        <taxon>Ecdysozoa</taxon>
        <taxon>Arthropoda</taxon>
        <taxon>Chelicerata</taxon>
        <taxon>Arachnida</taxon>
        <taxon>Araneae</taxon>
        <taxon>Araneomorphae</taxon>
        <taxon>Entelegynae</taxon>
        <taxon>Araneoidea</taxon>
        <taxon>Nephilidae</taxon>
        <taxon>Trichonephila</taxon>
    </lineage>
</organism>
<dbReference type="AlphaFoldDB" id="A0A8X6LPF2"/>
<name>A0A8X6LPF2_TRICU</name>
<reference evidence="1" key="1">
    <citation type="submission" date="2020-07" db="EMBL/GenBank/DDBJ databases">
        <title>Multicomponent nature underlies the extraordinary mechanical properties of spider dragline silk.</title>
        <authorList>
            <person name="Kono N."/>
            <person name="Nakamura H."/>
            <person name="Mori M."/>
            <person name="Yoshida Y."/>
            <person name="Ohtoshi R."/>
            <person name="Malay A.D."/>
            <person name="Moran D.A.P."/>
            <person name="Tomita M."/>
            <person name="Numata K."/>
            <person name="Arakawa K."/>
        </authorList>
    </citation>
    <scope>NUCLEOTIDE SEQUENCE</scope>
</reference>
<evidence type="ECO:0000313" key="2">
    <source>
        <dbReference type="Proteomes" id="UP000887116"/>
    </source>
</evidence>